<proteinExistence type="predicted"/>
<evidence type="ECO:0000313" key="2">
    <source>
        <dbReference type="Proteomes" id="UP000266693"/>
    </source>
</evidence>
<dbReference type="EMBL" id="QWLV01000001">
    <property type="protein sequence ID" value="RHW18990.1"/>
    <property type="molecule type" value="Genomic_DNA"/>
</dbReference>
<keyword evidence="2" id="KW-1185">Reference proteome</keyword>
<name>A0A396RR34_9SPHN</name>
<gene>
    <name evidence="1" type="ORF">D1610_02335</name>
</gene>
<sequence>MDRKSVEWLGSSRSDLLGMPQPVVKQFGFELGLVQNGLIPEGAIHLSHVENGVWELRENHKGDTYRVVHLLRHEDTIFVLHCFKKKSTSGKAVPKADTETIAARLTEAKARIAARRKQKGE</sequence>
<dbReference type="AlphaFoldDB" id="A0A396RR34"/>
<evidence type="ECO:0000313" key="1">
    <source>
        <dbReference type="EMBL" id="RHW18990.1"/>
    </source>
</evidence>
<reference evidence="1 2" key="1">
    <citation type="submission" date="2018-08" db="EMBL/GenBank/DDBJ databases">
        <title>The multiple taxonomic identification of Sphingomonas gilva.</title>
        <authorList>
            <person name="Zhu D."/>
            <person name="Zheng S."/>
        </authorList>
    </citation>
    <scope>NUCLEOTIDE SEQUENCE [LARGE SCALE GENOMIC DNA]</scope>
    <source>
        <strain evidence="1 2">ZDH117</strain>
    </source>
</reference>
<organism evidence="1 2">
    <name type="scientific">Sphingomonas gilva</name>
    <dbReference type="NCBI Taxonomy" id="2305907"/>
    <lineage>
        <taxon>Bacteria</taxon>
        <taxon>Pseudomonadati</taxon>
        <taxon>Pseudomonadota</taxon>
        <taxon>Alphaproteobacteria</taxon>
        <taxon>Sphingomonadales</taxon>
        <taxon>Sphingomonadaceae</taxon>
        <taxon>Sphingomonas</taxon>
    </lineage>
</organism>
<dbReference type="Proteomes" id="UP000266693">
    <property type="component" value="Unassembled WGS sequence"/>
</dbReference>
<comment type="caution">
    <text evidence="1">The sequence shown here is derived from an EMBL/GenBank/DDBJ whole genome shotgun (WGS) entry which is preliminary data.</text>
</comment>
<protein>
    <submittedName>
        <fullName evidence="1">Type II toxin-antitoxin system RelE/ParE family toxin</fullName>
    </submittedName>
</protein>
<dbReference type="Pfam" id="PF05973">
    <property type="entry name" value="Gp49"/>
    <property type="match status" value="1"/>
</dbReference>
<accession>A0A396RR34</accession>
<dbReference type="InterPro" id="IPR009241">
    <property type="entry name" value="HigB-like"/>
</dbReference>